<dbReference type="Proteomes" id="UP000201838">
    <property type="component" value="Unassembled WGS sequence"/>
</dbReference>
<dbReference type="EC" id="1.6.99.-" evidence="4"/>
<keyword evidence="5" id="KW-1185">Reference proteome</keyword>
<dbReference type="PANTHER" id="PTHR10204:SF34">
    <property type="entry name" value="NAD(P)H DEHYDROGENASE [QUINONE] 1 ISOFORM 1"/>
    <property type="match status" value="1"/>
</dbReference>
<protein>
    <submittedName>
        <fullName evidence="4">General stress protein 14</fullName>
        <ecNumber evidence="4">1.6.99.-</ecNumber>
    </submittedName>
</protein>
<name>A0A238IXA3_9RHOB</name>
<evidence type="ECO:0000259" key="3">
    <source>
        <dbReference type="Pfam" id="PF02525"/>
    </source>
</evidence>
<dbReference type="GO" id="GO:0005829">
    <property type="term" value="C:cytosol"/>
    <property type="evidence" value="ECO:0007669"/>
    <property type="project" value="TreeGrafter"/>
</dbReference>
<keyword evidence="2 4" id="KW-0560">Oxidoreductase</keyword>
<dbReference type="AlphaFoldDB" id="A0A238IXA3"/>
<accession>A0A238IXA3</accession>
<reference evidence="4 5" key="1">
    <citation type="submission" date="2017-05" db="EMBL/GenBank/DDBJ databases">
        <authorList>
            <person name="Song R."/>
            <person name="Chenine A.L."/>
            <person name="Ruprecht R.M."/>
        </authorList>
    </citation>
    <scope>NUCLEOTIDE SEQUENCE [LARGE SCALE GENOMIC DNA]</scope>
    <source>
        <strain evidence="4 5">CECT 8489</strain>
    </source>
</reference>
<evidence type="ECO:0000256" key="2">
    <source>
        <dbReference type="ARBA" id="ARBA00023002"/>
    </source>
</evidence>
<dbReference type="EMBL" id="FXXQ01000001">
    <property type="protein sequence ID" value="SMX22485.1"/>
    <property type="molecule type" value="Genomic_DNA"/>
</dbReference>
<dbReference type="RefSeq" id="WP_093972515.1">
    <property type="nucleotide sequence ID" value="NZ_FXXQ01000001.1"/>
</dbReference>
<sequence length="254" mass="29086">MTTTLIVLAHPDPRSFNGAWADATRSACEALGDTVLSSDLVSMDFQPVECAKRYPHLQTDTCFDALRAQEEASDNRLLQADVMDEIDKIRRADRIVFHFPVWWFSPPAILKGWFDRVFAHGELHSVEHRFDTGQFRRKKALFCVTTGSKEEESAFNGREGDIQMLLWPTAYALRYLGFSVVIPEIVHGVHGYHRGARQEALQDRLTNTLRAQAALMAEFDRRPLIQFNADSDFDESGRLKPDRPSYSHFIRKEL</sequence>
<evidence type="ECO:0000313" key="4">
    <source>
        <dbReference type="EMBL" id="SMX22485.1"/>
    </source>
</evidence>
<dbReference type="Gene3D" id="3.40.50.360">
    <property type="match status" value="1"/>
</dbReference>
<dbReference type="SUPFAM" id="SSF52218">
    <property type="entry name" value="Flavoproteins"/>
    <property type="match status" value="1"/>
</dbReference>
<dbReference type="GO" id="GO:0003955">
    <property type="term" value="F:NAD(P)H dehydrogenase (quinone) activity"/>
    <property type="evidence" value="ECO:0007669"/>
    <property type="project" value="TreeGrafter"/>
</dbReference>
<dbReference type="InterPro" id="IPR051545">
    <property type="entry name" value="NAD(P)H_dehydrogenase_qn"/>
</dbReference>
<evidence type="ECO:0000256" key="1">
    <source>
        <dbReference type="ARBA" id="ARBA00006252"/>
    </source>
</evidence>
<dbReference type="InterPro" id="IPR003680">
    <property type="entry name" value="Flavodoxin_fold"/>
</dbReference>
<proteinExistence type="inferred from homology"/>
<comment type="similarity">
    <text evidence="1">Belongs to the NAD(P)H dehydrogenase (quinone) family.</text>
</comment>
<dbReference type="PANTHER" id="PTHR10204">
    <property type="entry name" value="NAD P H OXIDOREDUCTASE-RELATED"/>
    <property type="match status" value="1"/>
</dbReference>
<feature type="domain" description="Flavodoxin-like fold" evidence="3">
    <location>
        <begin position="3"/>
        <end position="202"/>
    </location>
</feature>
<dbReference type="Pfam" id="PF02525">
    <property type="entry name" value="Flavodoxin_2"/>
    <property type="match status" value="1"/>
</dbReference>
<gene>
    <name evidence="4" type="primary">ywrO</name>
    <name evidence="4" type="ORF">BOA8489_00582</name>
</gene>
<dbReference type="InterPro" id="IPR029039">
    <property type="entry name" value="Flavoprotein-like_sf"/>
</dbReference>
<organism evidence="4 5">
    <name type="scientific">Boseongicola aestuarii</name>
    <dbReference type="NCBI Taxonomy" id="1470561"/>
    <lineage>
        <taxon>Bacteria</taxon>
        <taxon>Pseudomonadati</taxon>
        <taxon>Pseudomonadota</taxon>
        <taxon>Alphaproteobacteria</taxon>
        <taxon>Rhodobacterales</taxon>
        <taxon>Paracoccaceae</taxon>
        <taxon>Boseongicola</taxon>
    </lineage>
</organism>
<dbReference type="OrthoDB" id="9798454at2"/>
<evidence type="ECO:0000313" key="5">
    <source>
        <dbReference type="Proteomes" id="UP000201838"/>
    </source>
</evidence>